<evidence type="ECO:0000256" key="1">
    <source>
        <dbReference type="SAM" id="MobiDB-lite"/>
    </source>
</evidence>
<accession>A0AAV2GPG1</accession>
<reference evidence="3 4" key="1">
    <citation type="submission" date="2024-04" db="EMBL/GenBank/DDBJ databases">
        <authorList>
            <person name="Fracassetti M."/>
        </authorList>
    </citation>
    <scope>NUCLEOTIDE SEQUENCE [LARGE SCALE GENOMIC DNA]</scope>
</reference>
<dbReference type="InterPro" id="IPR025558">
    <property type="entry name" value="DUF4283"/>
</dbReference>
<protein>
    <recommendedName>
        <fullName evidence="2">DUF4283 domain-containing protein</fullName>
    </recommendedName>
</protein>
<proteinExistence type="predicted"/>
<feature type="compositionally biased region" description="Low complexity" evidence="1">
    <location>
        <begin position="63"/>
        <end position="73"/>
    </location>
</feature>
<organism evidence="3 4">
    <name type="scientific">Linum trigynum</name>
    <dbReference type="NCBI Taxonomy" id="586398"/>
    <lineage>
        <taxon>Eukaryota</taxon>
        <taxon>Viridiplantae</taxon>
        <taxon>Streptophyta</taxon>
        <taxon>Embryophyta</taxon>
        <taxon>Tracheophyta</taxon>
        <taxon>Spermatophyta</taxon>
        <taxon>Magnoliopsida</taxon>
        <taxon>eudicotyledons</taxon>
        <taxon>Gunneridae</taxon>
        <taxon>Pentapetalae</taxon>
        <taxon>rosids</taxon>
        <taxon>fabids</taxon>
        <taxon>Malpighiales</taxon>
        <taxon>Linaceae</taxon>
        <taxon>Linum</taxon>
    </lineage>
</organism>
<dbReference type="Proteomes" id="UP001497516">
    <property type="component" value="Chromosome 9"/>
</dbReference>
<dbReference type="AlphaFoldDB" id="A0AAV2GPG1"/>
<evidence type="ECO:0000259" key="2">
    <source>
        <dbReference type="Pfam" id="PF14111"/>
    </source>
</evidence>
<feature type="region of interest" description="Disordered" evidence="1">
    <location>
        <begin position="40"/>
        <end position="92"/>
    </location>
</feature>
<gene>
    <name evidence="3" type="ORF">LTRI10_LOCUS50686</name>
</gene>
<feature type="domain" description="DUF4283" evidence="2">
    <location>
        <begin position="140"/>
        <end position="216"/>
    </location>
</feature>
<dbReference type="EMBL" id="OZ034822">
    <property type="protein sequence ID" value="CAL1411320.1"/>
    <property type="molecule type" value="Genomic_DNA"/>
</dbReference>
<evidence type="ECO:0000313" key="4">
    <source>
        <dbReference type="Proteomes" id="UP001497516"/>
    </source>
</evidence>
<dbReference type="Pfam" id="PF14111">
    <property type="entry name" value="DUF4283"/>
    <property type="match status" value="1"/>
</dbReference>
<keyword evidence="4" id="KW-1185">Reference proteome</keyword>
<sequence>MGSSIKGAPQPASFSFIAFPQPWCSLSSSLLRGKGRREVLPSHPLSAGQERPGKPTINPSPCPVSSLSSPVSVGNPRVESAPSLGMRPHHDPPPMYLVSSHITNWPSSLMQENLMDRAGEDQVVKFNLDEVQSPKFRASRTLLGRIFTGNQLTNTELRDELSDAWQMRGHLRVLRTKHGLIEIVLPSEESKIWVLKRTPWVIKDKLINLRSWTSMINKQIFDDLVVAPFRIQL</sequence>
<name>A0AAV2GPG1_9ROSI</name>
<evidence type="ECO:0000313" key="3">
    <source>
        <dbReference type="EMBL" id="CAL1411320.1"/>
    </source>
</evidence>